<evidence type="ECO:0000313" key="2">
    <source>
        <dbReference type="EMBL" id="MBC8545518.1"/>
    </source>
</evidence>
<evidence type="ECO:0000313" key="3">
    <source>
        <dbReference type="Proteomes" id="UP000653127"/>
    </source>
</evidence>
<keyword evidence="3" id="KW-1185">Reference proteome</keyword>
<dbReference type="NCBIfam" id="TIGR01662">
    <property type="entry name" value="HAD-SF-IIIA"/>
    <property type="match status" value="1"/>
</dbReference>
<accession>A0A926DX60</accession>
<dbReference type="Proteomes" id="UP000653127">
    <property type="component" value="Unassembled WGS sequence"/>
</dbReference>
<dbReference type="EMBL" id="JACRST010000001">
    <property type="protein sequence ID" value="MBC8545518.1"/>
    <property type="molecule type" value="Genomic_DNA"/>
</dbReference>
<dbReference type="CDD" id="cd16416">
    <property type="entry name" value="HAD_BsYqeG-like"/>
    <property type="match status" value="1"/>
</dbReference>
<keyword evidence="1" id="KW-0378">Hydrolase</keyword>
<dbReference type="Pfam" id="PF00702">
    <property type="entry name" value="Hydrolase"/>
    <property type="match status" value="1"/>
</dbReference>
<dbReference type="InterPro" id="IPR010021">
    <property type="entry name" value="PGPP1/Gep4"/>
</dbReference>
<gene>
    <name evidence="2" type="ORF">H8711_01020</name>
</gene>
<organism evidence="2 3">
    <name type="scientific">Ligaoa zhengdingensis</name>
    <dbReference type="NCBI Taxonomy" id="2763658"/>
    <lineage>
        <taxon>Bacteria</taxon>
        <taxon>Bacillati</taxon>
        <taxon>Bacillota</taxon>
        <taxon>Clostridia</taxon>
        <taxon>Eubacteriales</taxon>
        <taxon>Oscillospiraceae</taxon>
        <taxon>Ligaoa</taxon>
    </lineage>
</organism>
<dbReference type="NCBIfam" id="TIGR01549">
    <property type="entry name" value="HAD-SF-IA-v1"/>
    <property type="match status" value="1"/>
</dbReference>
<proteinExistence type="predicted"/>
<dbReference type="GO" id="GO:0008962">
    <property type="term" value="F:phosphatidylglycerophosphatase activity"/>
    <property type="evidence" value="ECO:0007669"/>
    <property type="project" value="InterPro"/>
</dbReference>
<dbReference type="SUPFAM" id="SSF56784">
    <property type="entry name" value="HAD-like"/>
    <property type="match status" value="1"/>
</dbReference>
<dbReference type="Gene3D" id="3.40.50.1000">
    <property type="entry name" value="HAD superfamily/HAD-like"/>
    <property type="match status" value="1"/>
</dbReference>
<dbReference type="NCBIfam" id="TIGR01668">
    <property type="entry name" value="YqeG_hyp_ppase"/>
    <property type="match status" value="1"/>
</dbReference>
<dbReference type="InterPro" id="IPR051540">
    <property type="entry name" value="S-2-haloacid_dehalogenase"/>
</dbReference>
<dbReference type="PANTHER" id="PTHR43316">
    <property type="entry name" value="HYDROLASE, HALOACID DELAHOGENASE-RELATED"/>
    <property type="match status" value="1"/>
</dbReference>
<reference evidence="2" key="1">
    <citation type="submission" date="2020-08" db="EMBL/GenBank/DDBJ databases">
        <title>Genome public.</title>
        <authorList>
            <person name="Liu C."/>
            <person name="Sun Q."/>
        </authorList>
    </citation>
    <scope>NUCLEOTIDE SEQUENCE</scope>
    <source>
        <strain evidence="2">NSJ-31</strain>
    </source>
</reference>
<dbReference type="RefSeq" id="WP_249281671.1">
    <property type="nucleotide sequence ID" value="NZ_JACRST010000001.1"/>
</dbReference>
<protein>
    <submittedName>
        <fullName evidence="2">YqeG family HAD IIIA-type phosphatase</fullName>
    </submittedName>
</protein>
<dbReference type="InterPro" id="IPR023214">
    <property type="entry name" value="HAD_sf"/>
</dbReference>
<dbReference type="PANTHER" id="PTHR43316:SF3">
    <property type="entry name" value="HALOACID DEHALOGENASE, TYPE II (AFU_ORTHOLOGUE AFUA_2G07750)-RELATED"/>
    <property type="match status" value="1"/>
</dbReference>
<dbReference type="InterPro" id="IPR036412">
    <property type="entry name" value="HAD-like_sf"/>
</dbReference>
<sequence>MSIFFPTVSVHRAYEITPRLLDELEVKALILDVDNTLTTHGNPEPDEKILVWLEQMKRDGIALMILSNNNGERVRPFAQRLGLDFESSGAKPLPRGFRRCCERLGLARDQVAVVGDQIFTDVAGANWSGIKSILVDPIEPERGVLFGLKRLLERPFLRAYRKKCARKGENP</sequence>
<dbReference type="AlphaFoldDB" id="A0A926DX60"/>
<comment type="caution">
    <text evidence="2">The sequence shown here is derived from an EMBL/GenBank/DDBJ whole genome shotgun (WGS) entry which is preliminary data.</text>
</comment>
<dbReference type="InterPro" id="IPR006549">
    <property type="entry name" value="HAD-SF_hydro_IIIA"/>
</dbReference>
<evidence type="ECO:0000256" key="1">
    <source>
        <dbReference type="ARBA" id="ARBA00022801"/>
    </source>
</evidence>
<name>A0A926DX60_9FIRM</name>
<dbReference type="InterPro" id="IPR006439">
    <property type="entry name" value="HAD-SF_hydro_IA"/>
</dbReference>